<evidence type="ECO:0000313" key="2">
    <source>
        <dbReference type="EMBL" id="RHN63019.1"/>
    </source>
</evidence>
<dbReference type="AlphaFoldDB" id="A0A396IBM9"/>
<evidence type="ECO:0000313" key="3">
    <source>
        <dbReference type="Proteomes" id="UP000265566"/>
    </source>
</evidence>
<reference evidence="3" key="1">
    <citation type="journal article" date="2018" name="Nat. Plants">
        <title>Whole-genome landscape of Medicago truncatula symbiotic genes.</title>
        <authorList>
            <person name="Pecrix Y."/>
            <person name="Staton S.E."/>
            <person name="Sallet E."/>
            <person name="Lelandais-Briere C."/>
            <person name="Moreau S."/>
            <person name="Carrere S."/>
            <person name="Blein T."/>
            <person name="Jardinaud M.F."/>
            <person name="Latrasse D."/>
            <person name="Zouine M."/>
            <person name="Zahm M."/>
            <person name="Kreplak J."/>
            <person name="Mayjonade B."/>
            <person name="Satge C."/>
            <person name="Perez M."/>
            <person name="Cauet S."/>
            <person name="Marande W."/>
            <person name="Chantry-Darmon C."/>
            <person name="Lopez-Roques C."/>
            <person name="Bouchez O."/>
            <person name="Berard A."/>
            <person name="Debelle F."/>
            <person name="Munos S."/>
            <person name="Bendahmane A."/>
            <person name="Berges H."/>
            <person name="Niebel A."/>
            <person name="Buitink J."/>
            <person name="Frugier F."/>
            <person name="Benhamed M."/>
            <person name="Crespi M."/>
            <person name="Gouzy J."/>
            <person name="Gamas P."/>
        </authorList>
    </citation>
    <scope>NUCLEOTIDE SEQUENCE [LARGE SCALE GENOMIC DNA]</scope>
    <source>
        <strain evidence="3">cv. Jemalong A17</strain>
    </source>
</reference>
<sequence length="331" mass="35822">MLSAVNLVPTQISKPSDVLVASAEGDSVDEAEIAATQKSGDTSTLSLHNSFDILNEERELPSGEAKLADKDTCHISNDDIFGDSEIVDKIFKEGVSLTKPAHSKAHGTLENAPGKSNNMQDATSVHLDNEAPTITDKISGSAKGMNGAPDIMQAASSTPNICVASTVISSTARPEKFAGSAQVTSGKTDYKHVAGYVQDAYETHIIISPITTTDEILGPDKGRFTQHAITKNNSEACRKSEKILRKFWADDLDIDQESDNTLEPESNAERYLPEGDIEEGSLFTPFMSRRQKKSNKKHANKLNDTVVQGTSSEHIQTRSKKGVIKSNPKYM</sequence>
<dbReference type="Gramene" id="rna25667">
    <property type="protein sequence ID" value="RHN63019.1"/>
    <property type="gene ID" value="gene25667"/>
</dbReference>
<protein>
    <submittedName>
        <fullName evidence="2">Uncharacterized protein</fullName>
    </submittedName>
</protein>
<comment type="caution">
    <text evidence="2">The sequence shown here is derived from an EMBL/GenBank/DDBJ whole genome shotgun (WGS) entry which is preliminary data.</text>
</comment>
<organism evidence="2 3">
    <name type="scientific">Medicago truncatula</name>
    <name type="common">Barrel medic</name>
    <name type="synonym">Medicago tribuloides</name>
    <dbReference type="NCBI Taxonomy" id="3880"/>
    <lineage>
        <taxon>Eukaryota</taxon>
        <taxon>Viridiplantae</taxon>
        <taxon>Streptophyta</taxon>
        <taxon>Embryophyta</taxon>
        <taxon>Tracheophyta</taxon>
        <taxon>Spermatophyta</taxon>
        <taxon>Magnoliopsida</taxon>
        <taxon>eudicotyledons</taxon>
        <taxon>Gunneridae</taxon>
        <taxon>Pentapetalae</taxon>
        <taxon>rosids</taxon>
        <taxon>fabids</taxon>
        <taxon>Fabales</taxon>
        <taxon>Fabaceae</taxon>
        <taxon>Papilionoideae</taxon>
        <taxon>50 kb inversion clade</taxon>
        <taxon>NPAAA clade</taxon>
        <taxon>Hologalegina</taxon>
        <taxon>IRL clade</taxon>
        <taxon>Trifolieae</taxon>
        <taxon>Medicago</taxon>
    </lineage>
</organism>
<feature type="region of interest" description="Disordered" evidence="1">
    <location>
        <begin position="256"/>
        <end position="275"/>
    </location>
</feature>
<feature type="compositionally biased region" description="Basic residues" evidence="1">
    <location>
        <begin position="289"/>
        <end position="300"/>
    </location>
</feature>
<proteinExistence type="predicted"/>
<evidence type="ECO:0000256" key="1">
    <source>
        <dbReference type="SAM" id="MobiDB-lite"/>
    </source>
</evidence>
<feature type="compositionally biased region" description="Polar residues" evidence="1">
    <location>
        <begin position="302"/>
        <end position="314"/>
    </location>
</feature>
<feature type="region of interest" description="Disordered" evidence="1">
    <location>
        <begin position="289"/>
        <end position="331"/>
    </location>
</feature>
<dbReference type="Proteomes" id="UP000265566">
    <property type="component" value="Chromosome 4"/>
</dbReference>
<gene>
    <name evidence="2" type="ORF">MtrunA17_Chr4g0053771</name>
</gene>
<dbReference type="EMBL" id="PSQE01000004">
    <property type="protein sequence ID" value="RHN63019.1"/>
    <property type="molecule type" value="Genomic_DNA"/>
</dbReference>
<name>A0A396IBM9_MEDTR</name>
<accession>A0A396IBM9</accession>